<dbReference type="Gene3D" id="2.60.120.680">
    <property type="entry name" value="GOLD domain"/>
    <property type="match status" value="1"/>
</dbReference>
<dbReference type="SUPFAM" id="SSF52087">
    <property type="entry name" value="CRAL/TRIO domain"/>
    <property type="match status" value="1"/>
</dbReference>
<comment type="caution">
    <text evidence="3">The sequence shown here is derived from an EMBL/GenBank/DDBJ whole genome shotgun (WGS) entry which is preliminary data.</text>
</comment>
<gene>
    <name evidence="3" type="ORF">DdX_08075</name>
</gene>
<dbReference type="EMBL" id="JAKKPZ010000011">
    <property type="protein sequence ID" value="KAI1715745.1"/>
    <property type="molecule type" value="Genomic_DNA"/>
</dbReference>
<dbReference type="SMART" id="SM00516">
    <property type="entry name" value="SEC14"/>
    <property type="match status" value="1"/>
</dbReference>
<dbReference type="PROSITE" id="PS50191">
    <property type="entry name" value="CRAL_TRIO"/>
    <property type="match status" value="1"/>
</dbReference>
<organism evidence="3 4">
    <name type="scientific">Ditylenchus destructor</name>
    <dbReference type="NCBI Taxonomy" id="166010"/>
    <lineage>
        <taxon>Eukaryota</taxon>
        <taxon>Metazoa</taxon>
        <taxon>Ecdysozoa</taxon>
        <taxon>Nematoda</taxon>
        <taxon>Chromadorea</taxon>
        <taxon>Rhabditida</taxon>
        <taxon>Tylenchina</taxon>
        <taxon>Tylenchomorpha</taxon>
        <taxon>Sphaerularioidea</taxon>
        <taxon>Anguinidae</taxon>
        <taxon>Anguininae</taxon>
        <taxon>Ditylenchus</taxon>
    </lineage>
</organism>
<dbReference type="GO" id="GO:0005737">
    <property type="term" value="C:cytoplasm"/>
    <property type="evidence" value="ECO:0007669"/>
    <property type="project" value="TreeGrafter"/>
</dbReference>
<dbReference type="AlphaFoldDB" id="A0AAD4N5A8"/>
<proteinExistence type="predicted"/>
<dbReference type="SUPFAM" id="SSF101576">
    <property type="entry name" value="Supernatant protein factor (SPF), C-terminal domain"/>
    <property type="match status" value="1"/>
</dbReference>
<feature type="region of interest" description="Disordered" evidence="1">
    <location>
        <begin position="1"/>
        <end position="28"/>
    </location>
</feature>
<dbReference type="InterPro" id="IPR001251">
    <property type="entry name" value="CRAL-TRIO_dom"/>
</dbReference>
<evidence type="ECO:0000313" key="3">
    <source>
        <dbReference type="EMBL" id="KAI1715745.1"/>
    </source>
</evidence>
<dbReference type="InterPro" id="IPR036598">
    <property type="entry name" value="GOLD_dom_sf"/>
</dbReference>
<accession>A0AAD4N5A8</accession>
<dbReference type="Proteomes" id="UP001201812">
    <property type="component" value="Unassembled WGS sequence"/>
</dbReference>
<feature type="domain" description="CRAL-TRIO" evidence="2">
    <location>
        <begin position="181"/>
        <end position="353"/>
    </location>
</feature>
<dbReference type="SUPFAM" id="SSF46938">
    <property type="entry name" value="CRAL/TRIO N-terminal domain"/>
    <property type="match status" value="1"/>
</dbReference>
<dbReference type="InterPro" id="IPR036273">
    <property type="entry name" value="CRAL/TRIO_N_dom_sf"/>
</dbReference>
<keyword evidence="4" id="KW-1185">Reference proteome</keyword>
<dbReference type="InterPro" id="IPR051064">
    <property type="entry name" value="SEC14/CRAL-TRIO_domain"/>
</dbReference>
<name>A0AAD4N5A8_9BILA</name>
<dbReference type="PANTHER" id="PTHR23324:SF7">
    <property type="entry name" value="CRAL-TRIO DOMAIN-CONTAINING PROTEIN"/>
    <property type="match status" value="1"/>
</dbReference>
<dbReference type="CDD" id="cd00170">
    <property type="entry name" value="SEC14"/>
    <property type="match status" value="1"/>
</dbReference>
<feature type="compositionally biased region" description="Polar residues" evidence="1">
    <location>
        <begin position="17"/>
        <end position="27"/>
    </location>
</feature>
<reference evidence="3" key="1">
    <citation type="submission" date="2022-01" db="EMBL/GenBank/DDBJ databases">
        <title>Genome Sequence Resource for Two Populations of Ditylenchus destructor, the Migratory Endoparasitic Phytonematode.</title>
        <authorList>
            <person name="Zhang H."/>
            <person name="Lin R."/>
            <person name="Xie B."/>
        </authorList>
    </citation>
    <scope>NUCLEOTIDE SEQUENCE</scope>
    <source>
        <strain evidence="3">BazhouSP</strain>
    </source>
</reference>
<dbReference type="Pfam" id="PF00650">
    <property type="entry name" value="CRAL_TRIO"/>
    <property type="match status" value="1"/>
</dbReference>
<protein>
    <submittedName>
        <fullName evidence="3">CRAL/TRIO domain-containing protein</fullName>
    </submittedName>
</protein>
<dbReference type="PANTHER" id="PTHR23324">
    <property type="entry name" value="SEC14 RELATED PROTEIN"/>
    <property type="match status" value="1"/>
</dbReference>
<sequence>MVRGRSRTQAVHDKEQQINGGPTSSPMNRAKKAVIIDRGNTSHIETAVEADNMSIDDEKENGQVVVPVKNGSIQRKIDEAHHPEKKRDTGPKGMCYITEESLTDWQREKIKELRQRLGEELLAETPIFNDQFSLLRWLMGWNYKIEEILPRFEKTSRILKCMKCSDLVFDNVDDLNRYCSTLTLACEYFPGGVMSLDDDGNVVTLQALGKSQPKSLSRCGRVSDVYRLCIVETSLIYQLIKVQEKKHKKKLGLRVIIDLEGFNTDHMGTSALKVYANFLRQLQYMFPDLCRRVYVINAPTMVAAAYKLIKGVLSEQSREKVVFLSSSYQETLISDIGASNLLTRWGGSFDPPHGNKQTGFLRMGGHPPESLRYAPEKNPHHVDEDKLTKLYVPARGRKEIEVGVAKPGDVVHWYFYTNGDIEFGVDQEDRLEIWPHFRLTTDWIPEFGHVECKTTGLHRVVFDNSFSMFFSKEIRYHVYIKSKD</sequence>
<dbReference type="InterPro" id="IPR036865">
    <property type="entry name" value="CRAL-TRIO_dom_sf"/>
</dbReference>
<evidence type="ECO:0000259" key="2">
    <source>
        <dbReference type="PROSITE" id="PS50191"/>
    </source>
</evidence>
<evidence type="ECO:0000256" key="1">
    <source>
        <dbReference type="SAM" id="MobiDB-lite"/>
    </source>
</evidence>
<evidence type="ECO:0000313" key="4">
    <source>
        <dbReference type="Proteomes" id="UP001201812"/>
    </source>
</evidence>
<dbReference type="Gene3D" id="3.40.525.10">
    <property type="entry name" value="CRAL-TRIO lipid binding domain"/>
    <property type="match status" value="1"/>
</dbReference>